<dbReference type="PROSITE" id="PS50003">
    <property type="entry name" value="PH_DOMAIN"/>
    <property type="match status" value="1"/>
</dbReference>
<dbReference type="SUPFAM" id="SSF101447">
    <property type="entry name" value="Formin homology 2 domain (FH2 domain)"/>
    <property type="match status" value="1"/>
</dbReference>
<evidence type="ECO:0000256" key="2">
    <source>
        <dbReference type="SAM" id="MobiDB-lite"/>
    </source>
</evidence>
<sequence length="773" mass="87318">VALNLVQLWENSTTISIHGNNGLCVSVRDRTYYFRVNSEKGVNIEEERDAWIKAFNQAKQRKRATYLLLEMSNQKQPSKLDPLTPVDDAFEDVIYRNDQKSPASTSSSNSSREVLEGLEAIHRLDEVLDNDEFGSNARSRQTIALSVVEKTNPLSAPTKNRARPPALQLRNESLQTPEDSTYDFIPEPDYSPPPSPPAPLVPSPLDSTSPITRDNQTSGKYKMRISTNNQQENGDPRESGLYTRVIKTDSVKSPGVKTGENFNKSRPAPGAVNVLPNNGEFPKLKRVESKDNSFESDKQSPRAVYSNQVTAQPDYDNVSIMGVRKNSTDQTYANDLRKTDTPEKASSPREKTKQAPPIPTPGRPAPPVPCPPPAAPAPPPPQQMQSRPLGKGHLKQVHWTRTPKPMIAQSIWERPMNLSNKLNLARLEEQFALKDRDVPTTPGPKTPTSGKPQLLVDAKRAQILDIFMSGLKNDGTRKLVNVLNSVSEDENFPAEKLTTIRRYQPNEEEIDMYRAHAHRKHELHPVDQFMLELCEIPCLSIRIDICLILWEFPWQYDSTCQLVEQVHAACDELLTSEMLVAVLQYILAIGNHLNRNWSESNVTPGFQVTSLDKVLGVRGKESGYTLAHFLVEQLEHTDPVLLRWPDTVATVKKCEQVSVKSVAAESEVLKGDLAKVKRHLKTLRSQSAFQNRQDNKFQQDAQNLTVEYEMKLEKLDRRSGELQNKYRKILTRFGEPLYQRSDQMFAIIADFMDKFRAAIKDLDNKCLEKKKST</sequence>
<gene>
    <name evidence="5" type="ORF">DPMN_180569</name>
</gene>
<feature type="non-terminal residue" evidence="5">
    <location>
        <position position="1"/>
    </location>
</feature>
<dbReference type="InterPro" id="IPR001849">
    <property type="entry name" value="PH_domain"/>
</dbReference>
<dbReference type="SMART" id="SM00498">
    <property type="entry name" value="FH2"/>
    <property type="match status" value="1"/>
</dbReference>
<feature type="region of interest" description="Disordered" evidence="2">
    <location>
        <begin position="149"/>
        <end position="240"/>
    </location>
</feature>
<feature type="domain" description="PH" evidence="3">
    <location>
        <begin position="1"/>
        <end position="60"/>
    </location>
</feature>
<dbReference type="PANTHER" id="PTHR45725:SF10">
    <property type="entry name" value="FH2 DOMAIN-CONTAINING PROTEIN"/>
    <property type="match status" value="1"/>
</dbReference>
<protein>
    <recommendedName>
        <fullName evidence="7">FH2 domain-containing protein</fullName>
    </recommendedName>
</protein>
<dbReference type="PROSITE" id="PS51444">
    <property type="entry name" value="FH2"/>
    <property type="match status" value="1"/>
</dbReference>
<evidence type="ECO:0000259" key="4">
    <source>
        <dbReference type="PROSITE" id="PS51444"/>
    </source>
</evidence>
<feature type="domain" description="FH2" evidence="4">
    <location>
        <begin position="384"/>
        <end position="773"/>
    </location>
</feature>
<feature type="region of interest" description="Disordered" evidence="2">
    <location>
        <begin position="326"/>
        <end position="402"/>
    </location>
</feature>
<feature type="region of interest" description="Disordered" evidence="2">
    <location>
        <begin position="252"/>
        <end position="311"/>
    </location>
</feature>
<comment type="caution">
    <text evidence="5">The sequence shown here is derived from an EMBL/GenBank/DDBJ whole genome shotgun (WGS) entry which is preliminary data.</text>
</comment>
<feature type="compositionally biased region" description="Pro residues" evidence="2">
    <location>
        <begin position="356"/>
        <end position="382"/>
    </location>
</feature>
<feature type="compositionally biased region" description="Polar residues" evidence="2">
    <location>
        <begin position="170"/>
        <end position="179"/>
    </location>
</feature>
<keyword evidence="6" id="KW-1185">Reference proteome</keyword>
<keyword evidence="1" id="KW-0175">Coiled coil</keyword>
<dbReference type="PANTHER" id="PTHR45725">
    <property type="entry name" value="FORMIN HOMOLOGY 2 FAMILY MEMBER"/>
    <property type="match status" value="1"/>
</dbReference>
<accession>A0A9D4ILR7</accession>
<dbReference type="Pfam" id="PF02181">
    <property type="entry name" value="FH2"/>
    <property type="match status" value="1"/>
</dbReference>
<evidence type="ECO:0000313" key="6">
    <source>
        <dbReference type="Proteomes" id="UP000828390"/>
    </source>
</evidence>
<dbReference type="EMBL" id="JAIWYP010000009">
    <property type="protein sequence ID" value="KAH3779090.1"/>
    <property type="molecule type" value="Genomic_DNA"/>
</dbReference>
<dbReference type="Gene3D" id="1.20.58.2220">
    <property type="entry name" value="Formin, FH2 domain"/>
    <property type="match status" value="1"/>
</dbReference>
<evidence type="ECO:0000256" key="1">
    <source>
        <dbReference type="SAM" id="Coils"/>
    </source>
</evidence>
<proteinExistence type="predicted"/>
<feature type="compositionally biased region" description="Basic and acidic residues" evidence="2">
    <location>
        <begin position="335"/>
        <end position="353"/>
    </location>
</feature>
<dbReference type="InterPro" id="IPR051425">
    <property type="entry name" value="Formin_Homology"/>
</dbReference>
<feature type="compositionally biased region" description="Polar residues" evidence="2">
    <location>
        <begin position="205"/>
        <end position="233"/>
    </location>
</feature>
<evidence type="ECO:0000313" key="5">
    <source>
        <dbReference type="EMBL" id="KAH3779090.1"/>
    </source>
</evidence>
<reference evidence="5" key="1">
    <citation type="journal article" date="2019" name="bioRxiv">
        <title>The Genome of the Zebra Mussel, Dreissena polymorpha: A Resource for Invasive Species Research.</title>
        <authorList>
            <person name="McCartney M.A."/>
            <person name="Auch B."/>
            <person name="Kono T."/>
            <person name="Mallez S."/>
            <person name="Zhang Y."/>
            <person name="Obille A."/>
            <person name="Becker A."/>
            <person name="Abrahante J.E."/>
            <person name="Garbe J."/>
            <person name="Badalamenti J.P."/>
            <person name="Herman A."/>
            <person name="Mangelson H."/>
            <person name="Liachko I."/>
            <person name="Sullivan S."/>
            <person name="Sone E.D."/>
            <person name="Koren S."/>
            <person name="Silverstein K.A.T."/>
            <person name="Beckman K.B."/>
            <person name="Gohl D.M."/>
        </authorList>
    </citation>
    <scope>NUCLEOTIDE SEQUENCE</scope>
    <source>
        <strain evidence="5">Duluth1</strain>
        <tissue evidence="5">Whole animal</tissue>
    </source>
</reference>
<feature type="compositionally biased region" description="Basic and acidic residues" evidence="2">
    <location>
        <begin position="282"/>
        <end position="300"/>
    </location>
</feature>
<dbReference type="InterPro" id="IPR015425">
    <property type="entry name" value="FH2_Formin"/>
</dbReference>
<dbReference type="AlphaFoldDB" id="A0A9D4ILR7"/>
<name>A0A9D4ILR7_DREPO</name>
<evidence type="ECO:0000259" key="3">
    <source>
        <dbReference type="PROSITE" id="PS50003"/>
    </source>
</evidence>
<feature type="coiled-coil region" evidence="1">
    <location>
        <begin position="698"/>
        <end position="732"/>
    </location>
</feature>
<dbReference type="Proteomes" id="UP000828390">
    <property type="component" value="Unassembled WGS sequence"/>
</dbReference>
<feature type="compositionally biased region" description="Pro residues" evidence="2">
    <location>
        <begin position="189"/>
        <end position="202"/>
    </location>
</feature>
<organism evidence="5 6">
    <name type="scientific">Dreissena polymorpha</name>
    <name type="common">Zebra mussel</name>
    <name type="synonym">Mytilus polymorpha</name>
    <dbReference type="NCBI Taxonomy" id="45954"/>
    <lineage>
        <taxon>Eukaryota</taxon>
        <taxon>Metazoa</taxon>
        <taxon>Spiralia</taxon>
        <taxon>Lophotrochozoa</taxon>
        <taxon>Mollusca</taxon>
        <taxon>Bivalvia</taxon>
        <taxon>Autobranchia</taxon>
        <taxon>Heteroconchia</taxon>
        <taxon>Euheterodonta</taxon>
        <taxon>Imparidentia</taxon>
        <taxon>Neoheterodontei</taxon>
        <taxon>Myida</taxon>
        <taxon>Dreissenoidea</taxon>
        <taxon>Dreissenidae</taxon>
        <taxon>Dreissena</taxon>
    </lineage>
</organism>
<reference evidence="5" key="2">
    <citation type="submission" date="2020-11" db="EMBL/GenBank/DDBJ databases">
        <authorList>
            <person name="McCartney M.A."/>
            <person name="Auch B."/>
            <person name="Kono T."/>
            <person name="Mallez S."/>
            <person name="Becker A."/>
            <person name="Gohl D.M."/>
            <person name="Silverstein K.A.T."/>
            <person name="Koren S."/>
            <person name="Bechman K.B."/>
            <person name="Herman A."/>
            <person name="Abrahante J.E."/>
            <person name="Garbe J."/>
        </authorList>
    </citation>
    <scope>NUCLEOTIDE SEQUENCE</scope>
    <source>
        <strain evidence="5">Duluth1</strain>
        <tissue evidence="5">Whole animal</tissue>
    </source>
</reference>
<dbReference type="InterPro" id="IPR042201">
    <property type="entry name" value="FH2_Formin_sf"/>
</dbReference>
<evidence type="ECO:0008006" key="7">
    <source>
        <dbReference type="Google" id="ProtNLM"/>
    </source>
</evidence>